<keyword evidence="4" id="KW-1185">Reference proteome</keyword>
<sequence length="301" mass="33325">MLRHNCRCGVSKLSLRGVSPMSVRAGFTLIELLVVIAIIAILAAILFPVFSQARDKARQTSCLSNAKQVGLAVLQYTQDYDEKYPSNHWGIYLILVQPYMRNWEMWRCPSYSGVYTVRICFWVNNASGCASIPVEPPPLGRVITGWLSNSDVMGGWDNWPPKPITRVQEPATTVMLAENDNWPPREGAINNPPTSLPWTGHMANSACRWAWHAMFHNRWNVDPRHGAGRIGAHHMDGLNFIFADGHAKWQKQPPFDCAAWVPALSRGQMDIRNQTAIGAGCNPTNTSGGGLSAAGTWCGQN</sequence>
<dbReference type="Gene3D" id="3.30.700.10">
    <property type="entry name" value="Glycoprotein, Type 4 Pilin"/>
    <property type="match status" value="1"/>
</dbReference>
<reference evidence="3 4" key="1">
    <citation type="submission" date="2022-08" db="EMBL/GenBank/DDBJ databases">
        <title>Bacterial and archaeal communities from various locations to study Microbial Dark Matter (Phase II).</title>
        <authorList>
            <person name="Stepanauskas R."/>
        </authorList>
    </citation>
    <scope>NUCLEOTIDE SEQUENCE [LARGE SCALE GENOMIC DNA]</scope>
    <source>
        <strain evidence="3 4">PD1</strain>
    </source>
</reference>
<dbReference type="PANTHER" id="PTHR30093:SF2">
    <property type="entry name" value="TYPE II SECRETION SYSTEM PROTEIN H"/>
    <property type="match status" value="1"/>
</dbReference>
<evidence type="ECO:0000259" key="2">
    <source>
        <dbReference type="Pfam" id="PF07596"/>
    </source>
</evidence>
<gene>
    <name evidence="3" type="ORF">M2350_001898</name>
</gene>
<evidence type="ECO:0000256" key="1">
    <source>
        <dbReference type="SAM" id="Phobius"/>
    </source>
</evidence>
<dbReference type="InterPro" id="IPR012902">
    <property type="entry name" value="N_methyl_site"/>
</dbReference>
<dbReference type="Pfam" id="PF07963">
    <property type="entry name" value="N_methyl"/>
    <property type="match status" value="1"/>
</dbReference>
<evidence type="ECO:0000313" key="3">
    <source>
        <dbReference type="EMBL" id="MCS3919485.1"/>
    </source>
</evidence>
<feature type="transmembrane region" description="Helical" evidence="1">
    <location>
        <begin position="25"/>
        <end position="50"/>
    </location>
</feature>
<keyword evidence="1" id="KW-1133">Transmembrane helix</keyword>
<organism evidence="3 4">
    <name type="scientific">Candidatus Fervidibacter sacchari</name>
    <dbReference type="NCBI Taxonomy" id="1448929"/>
    <lineage>
        <taxon>Bacteria</taxon>
        <taxon>Candidatus Fervidibacterota</taxon>
        <taxon>Candidatus Fervidibacter</taxon>
    </lineage>
</organism>
<dbReference type="Pfam" id="PF07596">
    <property type="entry name" value="SBP_bac_10"/>
    <property type="match status" value="1"/>
</dbReference>
<dbReference type="InterPro" id="IPR011453">
    <property type="entry name" value="DUF1559"/>
</dbReference>
<dbReference type="PANTHER" id="PTHR30093">
    <property type="entry name" value="GENERAL SECRETION PATHWAY PROTEIN G"/>
    <property type="match status" value="1"/>
</dbReference>
<name>A0ABT2ENQ4_9BACT</name>
<dbReference type="SUPFAM" id="SSF54523">
    <property type="entry name" value="Pili subunits"/>
    <property type="match status" value="1"/>
</dbReference>
<feature type="domain" description="DUF1559" evidence="2">
    <location>
        <begin position="52"/>
        <end position="89"/>
    </location>
</feature>
<keyword evidence="1" id="KW-0812">Transmembrane</keyword>
<evidence type="ECO:0000313" key="4">
    <source>
        <dbReference type="Proteomes" id="UP001204798"/>
    </source>
</evidence>
<proteinExistence type="predicted"/>
<dbReference type="EMBL" id="JANUCP010000003">
    <property type="protein sequence ID" value="MCS3919485.1"/>
    <property type="molecule type" value="Genomic_DNA"/>
</dbReference>
<dbReference type="PROSITE" id="PS00409">
    <property type="entry name" value="PROKAR_NTER_METHYL"/>
    <property type="match status" value="1"/>
</dbReference>
<dbReference type="Proteomes" id="UP001204798">
    <property type="component" value="Unassembled WGS sequence"/>
</dbReference>
<accession>A0ABT2ENQ4</accession>
<dbReference type="InterPro" id="IPR045584">
    <property type="entry name" value="Pilin-like"/>
</dbReference>
<comment type="caution">
    <text evidence="3">The sequence shown here is derived from an EMBL/GenBank/DDBJ whole genome shotgun (WGS) entry which is preliminary data.</text>
</comment>
<protein>
    <submittedName>
        <fullName evidence="3">Prepilin-type N-terminal cleavage/methylation domain-containing protein/prepilin-type processing-associated H-X9-DG protein</fullName>
    </submittedName>
</protein>
<keyword evidence="1" id="KW-0472">Membrane</keyword>
<dbReference type="NCBIfam" id="TIGR02532">
    <property type="entry name" value="IV_pilin_GFxxxE"/>
    <property type="match status" value="1"/>
</dbReference>